<organism evidence="2 3">
    <name type="scientific">Melipona bicolor</name>
    <dbReference type="NCBI Taxonomy" id="60889"/>
    <lineage>
        <taxon>Eukaryota</taxon>
        <taxon>Metazoa</taxon>
        <taxon>Ecdysozoa</taxon>
        <taxon>Arthropoda</taxon>
        <taxon>Hexapoda</taxon>
        <taxon>Insecta</taxon>
        <taxon>Pterygota</taxon>
        <taxon>Neoptera</taxon>
        <taxon>Endopterygota</taxon>
        <taxon>Hymenoptera</taxon>
        <taxon>Apocrita</taxon>
        <taxon>Aculeata</taxon>
        <taxon>Apoidea</taxon>
        <taxon>Anthophila</taxon>
        <taxon>Apidae</taxon>
        <taxon>Melipona</taxon>
    </lineage>
</organism>
<feature type="region of interest" description="Disordered" evidence="1">
    <location>
        <begin position="1"/>
        <end position="21"/>
    </location>
</feature>
<evidence type="ECO:0000313" key="3">
    <source>
        <dbReference type="Proteomes" id="UP001177670"/>
    </source>
</evidence>
<proteinExistence type="predicted"/>
<protein>
    <submittedName>
        <fullName evidence="2">Uncharacterized protein</fullName>
    </submittedName>
</protein>
<dbReference type="EMBL" id="JAHYIQ010000018">
    <property type="protein sequence ID" value="KAK1124414.1"/>
    <property type="molecule type" value="Genomic_DNA"/>
</dbReference>
<dbReference type="Proteomes" id="UP001177670">
    <property type="component" value="Unassembled WGS sequence"/>
</dbReference>
<dbReference type="AlphaFoldDB" id="A0AA40FSA1"/>
<sequence length="109" mass="12348">MRSSGLGPTARTNKPGTVSTGEQNCRKLLSRTILANEYCSESYCPRASLNYLRVDVSRPARKWTQYYTALGELLSEFEVLRVLPCEQKLFGLTEHSKSQTVMRKISSQK</sequence>
<feature type="compositionally biased region" description="Polar residues" evidence="1">
    <location>
        <begin position="10"/>
        <end position="21"/>
    </location>
</feature>
<comment type="caution">
    <text evidence="2">The sequence shown here is derived from an EMBL/GenBank/DDBJ whole genome shotgun (WGS) entry which is preliminary data.</text>
</comment>
<accession>A0AA40FSA1</accession>
<reference evidence="2" key="1">
    <citation type="submission" date="2021-10" db="EMBL/GenBank/DDBJ databases">
        <title>Melipona bicolor Genome sequencing and assembly.</title>
        <authorList>
            <person name="Araujo N.S."/>
            <person name="Arias M.C."/>
        </authorList>
    </citation>
    <scope>NUCLEOTIDE SEQUENCE</scope>
    <source>
        <strain evidence="2">USP_2M_L1-L4_2017</strain>
        <tissue evidence="2">Whole body</tissue>
    </source>
</reference>
<name>A0AA40FSA1_9HYME</name>
<evidence type="ECO:0000256" key="1">
    <source>
        <dbReference type="SAM" id="MobiDB-lite"/>
    </source>
</evidence>
<evidence type="ECO:0000313" key="2">
    <source>
        <dbReference type="EMBL" id="KAK1124414.1"/>
    </source>
</evidence>
<gene>
    <name evidence="2" type="ORF">K0M31_006774</name>
</gene>
<keyword evidence="3" id="KW-1185">Reference proteome</keyword>